<evidence type="ECO:0000256" key="4">
    <source>
        <dbReference type="ARBA" id="ARBA00013457"/>
    </source>
</evidence>
<evidence type="ECO:0000256" key="11">
    <source>
        <dbReference type="ARBA" id="ARBA00031155"/>
    </source>
</evidence>
<sequence>MLTWKTDICKLFNIRYPIIQAGMAGGPTTAELVAAVCEAGGLGTLGAAYLTPEDLRKAIRQIKERTSQPFAVNIFSESSEDDYSRLAEVQQALNPFRKELGIEEIPAAYASPNWSRQQFDICLELQVPIISTAFGCLPTEQTIMAKEQGIRLIAMATTVREAIEAEQAGVDAIVAQGSEAGGHRGTFSLEEHPMGALVGTISLVPQIVDAVKVPVIAAGGIADGRGLIASLALGAKGVQMGTRFLLAAESGASSSHKQAVAESTEESTVITKSFSGRPARGLRNRFITEFEEAGIAPLTFPSQNTVTKDIRAAAAQQGNSEFMSLWAGQTTRMLEDGRSAKEIIDSIMKQAEALCKTE</sequence>
<dbReference type="AlphaFoldDB" id="A0A098EQQ4"/>
<dbReference type="GO" id="GO:0000166">
    <property type="term" value="F:nucleotide binding"/>
    <property type="evidence" value="ECO:0007669"/>
    <property type="project" value="UniProtKB-KW"/>
</dbReference>
<evidence type="ECO:0000313" key="13">
    <source>
        <dbReference type="EMBL" id="CEG24115.1"/>
    </source>
</evidence>
<organism evidence="13 14">
    <name type="scientific">Planococcus massiliensis</name>
    <dbReference type="NCBI Taxonomy" id="1499687"/>
    <lineage>
        <taxon>Bacteria</taxon>
        <taxon>Bacillati</taxon>
        <taxon>Bacillota</taxon>
        <taxon>Bacilli</taxon>
        <taxon>Bacillales</taxon>
        <taxon>Caryophanaceae</taxon>
        <taxon>Planococcus</taxon>
    </lineage>
</organism>
<dbReference type="GO" id="GO:0009636">
    <property type="term" value="P:response to toxic substance"/>
    <property type="evidence" value="ECO:0007669"/>
    <property type="project" value="UniProtKB-KW"/>
</dbReference>
<keyword evidence="9" id="KW-0560">Oxidoreductase</keyword>
<evidence type="ECO:0000256" key="12">
    <source>
        <dbReference type="ARBA" id="ARBA00049401"/>
    </source>
</evidence>
<comment type="function">
    <text evidence="2">Nitronate monooxygenase that uses molecular oxygen to catalyze the oxidative denitrification of alkyl nitronates. Acts on propionate 3-nitronate (P3N), the presumed physiological substrate. Probably functions in the detoxification of P3N, a metabolic poison produced by plants and fungi as a defense mechanism.</text>
</comment>
<dbReference type="InterPro" id="IPR004136">
    <property type="entry name" value="NMO"/>
</dbReference>
<comment type="cofactor">
    <cofactor evidence="1">
        <name>FMN</name>
        <dbReference type="ChEBI" id="CHEBI:58210"/>
    </cofactor>
</comment>
<dbReference type="PANTHER" id="PTHR42747">
    <property type="entry name" value="NITRONATE MONOOXYGENASE-RELATED"/>
    <property type="match status" value="1"/>
</dbReference>
<comment type="similarity">
    <text evidence="3">Belongs to the nitronate monooxygenase family. NMO class I subfamily.</text>
</comment>
<dbReference type="PANTHER" id="PTHR42747:SF3">
    <property type="entry name" value="NITRONATE MONOOXYGENASE-RELATED"/>
    <property type="match status" value="1"/>
</dbReference>
<dbReference type="STRING" id="1499687.BN1080_03135"/>
<dbReference type="FunFam" id="3.20.20.70:FF:000154">
    <property type="entry name" value="Probable nitronate monooxygenase"/>
    <property type="match status" value="1"/>
</dbReference>
<comment type="catalytic activity">
    <reaction evidence="12">
        <text>3 propionate 3-nitronate + 3 O2 + H2O = 3 3-oxopropanoate + 2 nitrate + nitrite + H2O2 + 3 H(+)</text>
        <dbReference type="Rhea" id="RHEA:57332"/>
        <dbReference type="ChEBI" id="CHEBI:15377"/>
        <dbReference type="ChEBI" id="CHEBI:15378"/>
        <dbReference type="ChEBI" id="CHEBI:15379"/>
        <dbReference type="ChEBI" id="CHEBI:16240"/>
        <dbReference type="ChEBI" id="CHEBI:16301"/>
        <dbReference type="ChEBI" id="CHEBI:17632"/>
        <dbReference type="ChEBI" id="CHEBI:33190"/>
        <dbReference type="ChEBI" id="CHEBI:136067"/>
    </reaction>
</comment>
<dbReference type="InterPro" id="IPR013785">
    <property type="entry name" value="Aldolase_TIM"/>
</dbReference>
<evidence type="ECO:0000256" key="2">
    <source>
        <dbReference type="ARBA" id="ARBA00003535"/>
    </source>
</evidence>
<evidence type="ECO:0000313" key="14">
    <source>
        <dbReference type="Proteomes" id="UP000043699"/>
    </source>
</evidence>
<keyword evidence="10 13" id="KW-0503">Monooxygenase</keyword>
<gene>
    <name evidence="13" type="ORF">BN1080_03135</name>
</gene>
<evidence type="ECO:0000256" key="1">
    <source>
        <dbReference type="ARBA" id="ARBA00001917"/>
    </source>
</evidence>
<evidence type="ECO:0000256" key="9">
    <source>
        <dbReference type="ARBA" id="ARBA00023002"/>
    </source>
</evidence>
<dbReference type="SUPFAM" id="SSF51412">
    <property type="entry name" value="Inosine monophosphate dehydrogenase (IMPDH)"/>
    <property type="match status" value="1"/>
</dbReference>
<keyword evidence="14" id="KW-1185">Reference proteome</keyword>
<dbReference type="EMBL" id="CCXS01000001">
    <property type="protein sequence ID" value="CEG24115.1"/>
    <property type="molecule type" value="Genomic_DNA"/>
</dbReference>
<dbReference type="OrthoDB" id="9778912at2"/>
<dbReference type="RefSeq" id="WP_052653371.1">
    <property type="nucleotide sequence ID" value="NZ_CCXS01000001.1"/>
</dbReference>
<keyword evidence="6" id="KW-0285">Flavoprotein</keyword>
<evidence type="ECO:0000256" key="3">
    <source>
        <dbReference type="ARBA" id="ARBA00009881"/>
    </source>
</evidence>
<protein>
    <recommendedName>
        <fullName evidence="4">Probable nitronate monooxygenase</fullName>
    </recommendedName>
    <alternativeName>
        <fullName evidence="11">Propionate 3-nitronate monooxygenase</fullName>
    </alternativeName>
</protein>
<evidence type="ECO:0000256" key="10">
    <source>
        <dbReference type="ARBA" id="ARBA00023033"/>
    </source>
</evidence>
<evidence type="ECO:0000256" key="8">
    <source>
        <dbReference type="ARBA" id="ARBA00022741"/>
    </source>
</evidence>
<evidence type="ECO:0000256" key="7">
    <source>
        <dbReference type="ARBA" id="ARBA00022643"/>
    </source>
</evidence>
<dbReference type="Pfam" id="PF03060">
    <property type="entry name" value="NMO"/>
    <property type="match status" value="1"/>
</dbReference>
<dbReference type="Gene3D" id="3.20.20.70">
    <property type="entry name" value="Aldolase class I"/>
    <property type="match status" value="1"/>
</dbReference>
<reference evidence="13 14" key="1">
    <citation type="submission" date="2014-09" db="EMBL/GenBank/DDBJ databases">
        <authorList>
            <person name="Urmite Genomes Urmite Genomes"/>
        </authorList>
    </citation>
    <scope>NUCLEOTIDE SEQUENCE [LARGE SCALE GENOMIC DNA]</scope>
    <source>
        <strain evidence="13 14">ES2</strain>
    </source>
</reference>
<evidence type="ECO:0000256" key="6">
    <source>
        <dbReference type="ARBA" id="ARBA00022630"/>
    </source>
</evidence>
<name>A0A098EQQ4_9BACL</name>
<keyword evidence="5" id="KW-0216">Detoxification</keyword>
<keyword evidence="7" id="KW-0288">FMN</keyword>
<keyword evidence="8" id="KW-0547">Nucleotide-binding</keyword>
<dbReference type="Proteomes" id="UP000043699">
    <property type="component" value="Unassembled WGS sequence"/>
</dbReference>
<evidence type="ECO:0000256" key="5">
    <source>
        <dbReference type="ARBA" id="ARBA00022575"/>
    </source>
</evidence>
<dbReference type="CDD" id="cd04730">
    <property type="entry name" value="NPD_like"/>
    <property type="match status" value="1"/>
</dbReference>
<accession>A0A098EQQ4</accession>
<proteinExistence type="inferred from homology"/>
<dbReference type="GO" id="GO:0018580">
    <property type="term" value="F:nitronate monooxygenase activity"/>
    <property type="evidence" value="ECO:0007669"/>
    <property type="project" value="InterPro"/>
</dbReference>